<comment type="caution">
    <text evidence="2">The sequence shown here is derived from an EMBL/GenBank/DDBJ whole genome shotgun (WGS) entry which is preliminary data.</text>
</comment>
<reference evidence="2 3" key="1">
    <citation type="submission" date="2019-07" db="EMBL/GenBank/DDBJ databases">
        <title>Whole genome shotgun sequence of Reyranella soli NBRC 108950.</title>
        <authorList>
            <person name="Hosoyama A."/>
            <person name="Uohara A."/>
            <person name="Ohji S."/>
            <person name="Ichikawa N."/>
        </authorList>
    </citation>
    <scope>NUCLEOTIDE SEQUENCE [LARGE SCALE GENOMIC DNA]</scope>
    <source>
        <strain evidence="2 3">NBRC 108950</strain>
    </source>
</reference>
<gene>
    <name evidence="2" type="ORF">RSO01_92360</name>
</gene>
<dbReference type="AlphaFoldDB" id="A0A512NSZ8"/>
<dbReference type="RefSeq" id="WP_147157334.1">
    <property type="nucleotide sequence ID" value="NZ_BKAJ01000300.1"/>
</dbReference>
<evidence type="ECO:0008006" key="4">
    <source>
        <dbReference type="Google" id="ProtNLM"/>
    </source>
</evidence>
<evidence type="ECO:0000256" key="1">
    <source>
        <dbReference type="SAM" id="SignalP"/>
    </source>
</evidence>
<keyword evidence="1" id="KW-0732">Signal</keyword>
<name>A0A512NSZ8_9HYPH</name>
<protein>
    <recommendedName>
        <fullName evidence="4">Secreted protein</fullName>
    </recommendedName>
</protein>
<feature type="chain" id="PRO_5021979177" description="Secreted protein" evidence="1">
    <location>
        <begin position="21"/>
        <end position="132"/>
    </location>
</feature>
<feature type="signal peptide" evidence="1">
    <location>
        <begin position="1"/>
        <end position="20"/>
    </location>
</feature>
<accession>A0A512NSZ8</accession>
<sequence>MQRLAMTIALVMSMAPGSMAGGASAQDCRSSVALPAEGWAFLPFSPSAVSDTQVFERLVCTACSPVVEVVLAAAPPKFPMPASPSGLAWAEAATADHHERAVRQLLDNLRATAPGCTVTGHARPGASVRFGR</sequence>
<proteinExistence type="predicted"/>
<evidence type="ECO:0000313" key="2">
    <source>
        <dbReference type="EMBL" id="GEP62070.1"/>
    </source>
</evidence>
<dbReference type="Proteomes" id="UP000321058">
    <property type="component" value="Unassembled WGS sequence"/>
</dbReference>
<dbReference type="EMBL" id="BKAJ01000300">
    <property type="protein sequence ID" value="GEP62070.1"/>
    <property type="molecule type" value="Genomic_DNA"/>
</dbReference>
<evidence type="ECO:0000313" key="3">
    <source>
        <dbReference type="Proteomes" id="UP000321058"/>
    </source>
</evidence>
<organism evidence="2 3">
    <name type="scientific">Reyranella soli</name>
    <dbReference type="NCBI Taxonomy" id="1230389"/>
    <lineage>
        <taxon>Bacteria</taxon>
        <taxon>Pseudomonadati</taxon>
        <taxon>Pseudomonadota</taxon>
        <taxon>Alphaproteobacteria</taxon>
        <taxon>Hyphomicrobiales</taxon>
        <taxon>Reyranellaceae</taxon>
        <taxon>Reyranella</taxon>
    </lineage>
</organism>
<keyword evidence="3" id="KW-1185">Reference proteome</keyword>